<organism evidence="4 5">
    <name type="scientific">bacterium (Candidatus Blackallbacteria) CG17_big_fil_post_rev_8_21_14_2_50_48_46</name>
    <dbReference type="NCBI Taxonomy" id="2014261"/>
    <lineage>
        <taxon>Bacteria</taxon>
        <taxon>Candidatus Blackallbacteria</taxon>
    </lineage>
</organism>
<proteinExistence type="inferred from homology"/>
<dbReference type="InterPro" id="IPR005648">
    <property type="entry name" value="FlgD"/>
</dbReference>
<reference evidence="4 5" key="1">
    <citation type="submission" date="2017-09" db="EMBL/GenBank/DDBJ databases">
        <title>Depth-based differentiation of microbial function through sediment-hosted aquifers and enrichment of novel symbionts in the deep terrestrial subsurface.</title>
        <authorList>
            <person name="Probst A.J."/>
            <person name="Ladd B."/>
            <person name="Jarett J.K."/>
            <person name="Geller-Mcgrath D.E."/>
            <person name="Sieber C.M."/>
            <person name="Emerson J.B."/>
            <person name="Anantharaman K."/>
            <person name="Thomas B.C."/>
            <person name="Malmstrom R."/>
            <person name="Stieglmeier M."/>
            <person name="Klingl A."/>
            <person name="Woyke T."/>
            <person name="Ryan C.M."/>
            <person name="Banfield J.F."/>
        </authorList>
    </citation>
    <scope>NUCLEOTIDE SEQUENCE [LARGE SCALE GENOMIC DNA]</scope>
    <source>
        <strain evidence="4">CG17_big_fil_post_rev_8_21_14_2_50_48_46</strain>
    </source>
</reference>
<protein>
    <recommendedName>
        <fullName evidence="3">Basal-body rod modification protein FlgD</fullName>
    </recommendedName>
</protein>
<evidence type="ECO:0000313" key="4">
    <source>
        <dbReference type="EMBL" id="PIW18128.1"/>
    </source>
</evidence>
<dbReference type="EMBL" id="PFFQ01000014">
    <property type="protein sequence ID" value="PIW18128.1"/>
    <property type="molecule type" value="Genomic_DNA"/>
</dbReference>
<comment type="function">
    <text evidence="3">Required for flagellar hook formation. May act as a scaffolding protein.</text>
</comment>
<dbReference type="Pfam" id="PF03963">
    <property type="entry name" value="FlgD"/>
    <property type="match status" value="1"/>
</dbReference>
<evidence type="ECO:0000256" key="1">
    <source>
        <dbReference type="ARBA" id="ARBA00010577"/>
    </source>
</evidence>
<name>A0A2M7G7S7_9BACT</name>
<comment type="similarity">
    <text evidence="1 3">Belongs to the FlgD family.</text>
</comment>
<evidence type="ECO:0000313" key="5">
    <source>
        <dbReference type="Proteomes" id="UP000231019"/>
    </source>
</evidence>
<dbReference type="AlphaFoldDB" id="A0A2M7G7S7"/>
<gene>
    <name evidence="4" type="ORF">COW36_06255</name>
</gene>
<evidence type="ECO:0000256" key="3">
    <source>
        <dbReference type="RuleBase" id="RU362076"/>
    </source>
</evidence>
<dbReference type="Proteomes" id="UP000231019">
    <property type="component" value="Unassembled WGS sequence"/>
</dbReference>
<accession>A0A2M7G7S7</accession>
<comment type="caution">
    <text evidence="4">The sequence shown here is derived from an EMBL/GenBank/DDBJ whole genome shotgun (WGS) entry which is preliminary data.</text>
</comment>
<evidence type="ECO:0000256" key="2">
    <source>
        <dbReference type="ARBA" id="ARBA00022795"/>
    </source>
</evidence>
<keyword evidence="2 3" id="KW-1005">Bacterial flagellum biogenesis</keyword>
<dbReference type="GO" id="GO:0044781">
    <property type="term" value="P:bacterial-type flagellum organization"/>
    <property type="evidence" value="ECO:0007669"/>
    <property type="project" value="UniProtKB-UniRule"/>
</dbReference>
<sequence>MDFAIKSLLPQATGSASSTNVVDQDPAKMAEEFAKMLVAQISNQDPQNPMDASEIISQNAQFTASLATVRLANQMAHYNQIQTSIAVMGRPAEYIDPNDFTQTPQTGLITGVDYTTTPPGLIINGALIPMDSILRVDQAQAVDTATATSQLTAATRQNQLQLVGKTVEYFDPTSNTNMVGVVDEADLQSTQGYMTINATSVPLTDIIRVIN</sequence>